<evidence type="ECO:0000313" key="3">
    <source>
        <dbReference type="EMBL" id="PSB03054.1"/>
    </source>
</evidence>
<dbReference type="PRINTS" id="PR00859">
    <property type="entry name" value="MTPROKARYOTE"/>
</dbReference>
<name>A0A2T1C4A6_9CYAN</name>
<proteinExistence type="predicted"/>
<dbReference type="Proteomes" id="UP000238762">
    <property type="component" value="Unassembled WGS sequence"/>
</dbReference>
<protein>
    <submittedName>
        <fullName evidence="3">Metallothionein</fullName>
    </submittedName>
</protein>
<keyword evidence="2" id="KW-0480">Metal-thiolate cluster</keyword>
<dbReference type="GO" id="GO:0046872">
    <property type="term" value="F:metal ion binding"/>
    <property type="evidence" value="ECO:0007669"/>
    <property type="project" value="UniProtKB-KW"/>
</dbReference>
<sequence>MNTVTSMKCACESCLCVVNIGEAIAQNGKYYCSHNCADGHPKGESCGHDGCNCH</sequence>
<reference evidence="3 4" key="1">
    <citation type="submission" date="2018-02" db="EMBL/GenBank/DDBJ databases">
        <authorList>
            <person name="Cohen D.B."/>
            <person name="Kent A.D."/>
        </authorList>
    </citation>
    <scope>NUCLEOTIDE SEQUENCE [LARGE SCALE GENOMIC DNA]</scope>
    <source>
        <strain evidence="3 4">CCAP 1448/3</strain>
    </source>
</reference>
<dbReference type="Gene3D" id="2.30.170.10">
    <property type="match status" value="1"/>
</dbReference>
<dbReference type="Pfam" id="PF02069">
    <property type="entry name" value="Metallothio_Pro"/>
    <property type="match status" value="1"/>
</dbReference>
<evidence type="ECO:0000256" key="1">
    <source>
        <dbReference type="ARBA" id="ARBA00022723"/>
    </source>
</evidence>
<dbReference type="OrthoDB" id="468089at2"/>
<evidence type="ECO:0000313" key="4">
    <source>
        <dbReference type="Proteomes" id="UP000238762"/>
    </source>
</evidence>
<keyword evidence="1" id="KW-0479">Metal-binding</keyword>
<comment type="caution">
    <text evidence="3">The sequence shown here is derived from an EMBL/GenBank/DDBJ whole genome shotgun (WGS) entry which is preliminary data.</text>
</comment>
<evidence type="ECO:0000256" key="2">
    <source>
        <dbReference type="ARBA" id="ARBA00022851"/>
    </source>
</evidence>
<dbReference type="EMBL" id="PVWJ01000042">
    <property type="protein sequence ID" value="PSB03054.1"/>
    <property type="molecule type" value="Genomic_DNA"/>
</dbReference>
<dbReference type="AlphaFoldDB" id="A0A2T1C4A6"/>
<reference evidence="3 4" key="2">
    <citation type="submission" date="2018-03" db="EMBL/GenBank/DDBJ databases">
        <title>The ancient ancestry and fast evolution of plastids.</title>
        <authorList>
            <person name="Moore K.R."/>
            <person name="Magnabosco C."/>
            <person name="Momper L."/>
            <person name="Gold D.A."/>
            <person name="Bosak T."/>
            <person name="Fournier G.P."/>
        </authorList>
    </citation>
    <scope>NUCLEOTIDE SEQUENCE [LARGE SCALE GENOMIC DNA]</scope>
    <source>
        <strain evidence="3 4">CCAP 1448/3</strain>
    </source>
</reference>
<dbReference type="InterPro" id="IPR000518">
    <property type="entry name" value="Metalthion_fam14_prok"/>
</dbReference>
<organism evidence="3 4">
    <name type="scientific">Merismopedia glauca CCAP 1448/3</name>
    <dbReference type="NCBI Taxonomy" id="1296344"/>
    <lineage>
        <taxon>Bacteria</taxon>
        <taxon>Bacillati</taxon>
        <taxon>Cyanobacteriota</taxon>
        <taxon>Cyanophyceae</taxon>
        <taxon>Synechococcales</taxon>
        <taxon>Merismopediaceae</taxon>
        <taxon>Merismopedia</taxon>
    </lineage>
</organism>
<gene>
    <name evidence="3" type="ORF">C7B64_10340</name>
</gene>
<dbReference type="SUPFAM" id="SSF57868">
    <property type="entry name" value="Metallothionein"/>
    <property type="match status" value="1"/>
</dbReference>
<accession>A0A2T1C4A6</accession>
<dbReference type="InterPro" id="IPR017854">
    <property type="entry name" value="Metalthion_dom_sf"/>
</dbReference>
<keyword evidence="4" id="KW-1185">Reference proteome</keyword>